<dbReference type="EMBL" id="BPLF01000001">
    <property type="protein sequence ID" value="GIX61186.1"/>
    <property type="molecule type" value="Genomic_DNA"/>
</dbReference>
<evidence type="ECO:0000313" key="2">
    <source>
        <dbReference type="Proteomes" id="UP001497744"/>
    </source>
</evidence>
<name>A0AAV4LMC7_BABCB</name>
<evidence type="ECO:0000313" key="1">
    <source>
        <dbReference type="EMBL" id="GIX61186.1"/>
    </source>
</evidence>
<dbReference type="AlphaFoldDB" id="A0AAV4LMC7"/>
<accession>A0AAV4LMC7</accession>
<reference evidence="1 2" key="1">
    <citation type="submission" date="2021-06" db="EMBL/GenBank/DDBJ databases">
        <title>Genome sequence of Babesia caballi.</title>
        <authorList>
            <person name="Yamagishi J."/>
            <person name="Kidaka T."/>
            <person name="Ochi A."/>
        </authorList>
    </citation>
    <scope>NUCLEOTIDE SEQUENCE [LARGE SCALE GENOMIC DNA]</scope>
    <source>
        <strain evidence="1">USDA-D6B2</strain>
    </source>
</reference>
<dbReference type="GeneID" id="94192669"/>
<dbReference type="Proteomes" id="UP001497744">
    <property type="component" value="Unassembled WGS sequence"/>
</dbReference>
<keyword evidence="2" id="KW-1185">Reference proteome</keyword>
<dbReference type="RefSeq" id="XP_067713257.1">
    <property type="nucleotide sequence ID" value="XM_067857156.1"/>
</dbReference>
<gene>
    <name evidence="1" type="ORF">BcabD6B2_06210</name>
</gene>
<sequence length="574" mass="57284">MAAVWEGSEKRVRTDLDDVERGGVALEELLEDLQHVGGDEVDHALHVDAHLVLGPPDVAHGDADLVDPVGAVLAQHALGDVRLQALAQRVEDHEHVVHQLRLGGGAQEGARVERAGREGGGRRGRGVAEDLGAVAAEAHQPGAEEELLAGHAARDRAAQVDALLRQEDLGEALVADAPVEVEEAAGGKPAQVAALAHYGRLDEVVGALQKELGADARAEAGGLVGLGGNALGARRGVGAALVVVLLVPQKQAQDVDDGRRRVLQPAEGGRPRDAVEDVVPALVDGQGGQVEQLAGGAGRDGLGGPDVEGGGRHIVDVEDERGLVQGLVVLCDEVLALGVRAAGAQGADGGLLPAEGQGAALAGDRVHAAAAGAAEVAVAAHAELRAAEVREVLGGVLDPVALLEVGAADPDLQLQVLAAEVHDADEHGAVGLAQAGEPGGAGGRPGEVVGEGLVGAVGLDAARGGLAAPLVPAALHQLLNAVLQALDEEGAVRGLLGADAVGPAEAVAVGGVQQRAVDLEDHGAGAVGAGAAAAGALVELGLGQEVGGEDLLAAHTLQLEAEEEPHAVQHRAIV</sequence>
<organism evidence="1 2">
    <name type="scientific">Babesia caballi</name>
    <dbReference type="NCBI Taxonomy" id="5871"/>
    <lineage>
        <taxon>Eukaryota</taxon>
        <taxon>Sar</taxon>
        <taxon>Alveolata</taxon>
        <taxon>Apicomplexa</taxon>
        <taxon>Aconoidasida</taxon>
        <taxon>Piroplasmida</taxon>
        <taxon>Babesiidae</taxon>
        <taxon>Babesia</taxon>
    </lineage>
</organism>
<proteinExistence type="predicted"/>
<protein>
    <submittedName>
        <fullName evidence="1">Uncharacterized protein</fullName>
    </submittedName>
</protein>
<comment type="caution">
    <text evidence="1">The sequence shown here is derived from an EMBL/GenBank/DDBJ whole genome shotgun (WGS) entry which is preliminary data.</text>
</comment>